<dbReference type="PROSITE" id="PS51007">
    <property type="entry name" value="CYTC"/>
    <property type="match status" value="1"/>
</dbReference>
<dbReference type="SUPFAM" id="SSF46626">
    <property type="entry name" value="Cytochrome c"/>
    <property type="match status" value="1"/>
</dbReference>
<accession>A0A1I6YKY8</accession>
<dbReference type="PRINTS" id="PR00605">
    <property type="entry name" value="CYTCHROMECIC"/>
</dbReference>
<dbReference type="PANTHER" id="PTHR35008:SF4">
    <property type="entry name" value="BLL4482 PROTEIN"/>
    <property type="match status" value="1"/>
</dbReference>
<feature type="domain" description="Cytochrome c" evidence="10">
    <location>
        <begin position="43"/>
        <end position="142"/>
    </location>
</feature>
<protein>
    <submittedName>
        <fullName evidence="11">Cytochrome C oxidase, cbb3-type, subunit III</fullName>
    </submittedName>
</protein>
<evidence type="ECO:0000256" key="8">
    <source>
        <dbReference type="PROSITE-ProRule" id="PRU00433"/>
    </source>
</evidence>
<evidence type="ECO:0000256" key="4">
    <source>
        <dbReference type="ARBA" id="ARBA00022660"/>
    </source>
</evidence>
<dbReference type="InterPro" id="IPR051459">
    <property type="entry name" value="Cytochrome_c-type_DH"/>
</dbReference>
<evidence type="ECO:0000313" key="11">
    <source>
        <dbReference type="EMBL" id="SFT51037.1"/>
    </source>
</evidence>
<evidence type="ECO:0000256" key="1">
    <source>
        <dbReference type="ARBA" id="ARBA00001926"/>
    </source>
</evidence>
<reference evidence="12" key="1">
    <citation type="submission" date="2016-10" db="EMBL/GenBank/DDBJ databases">
        <authorList>
            <person name="Varghese N."/>
            <person name="Submissions S."/>
        </authorList>
    </citation>
    <scope>NUCLEOTIDE SEQUENCE [LARGE SCALE GENOMIC DNA]</scope>
    <source>
        <strain evidence="12">DSM 17465</strain>
    </source>
</reference>
<dbReference type="InterPro" id="IPR036909">
    <property type="entry name" value="Cyt_c-like_dom_sf"/>
</dbReference>
<dbReference type="EMBL" id="FPBD01000001">
    <property type="protein sequence ID" value="SFT51037.1"/>
    <property type="molecule type" value="Genomic_DNA"/>
</dbReference>
<evidence type="ECO:0000256" key="7">
    <source>
        <dbReference type="ARBA" id="ARBA00023004"/>
    </source>
</evidence>
<keyword evidence="3 8" id="KW-0349">Heme</keyword>
<keyword evidence="7 8" id="KW-0408">Iron</keyword>
<keyword evidence="6" id="KW-0249">Electron transport</keyword>
<name>A0A1I6YKY8_9HYPH</name>
<evidence type="ECO:0000256" key="5">
    <source>
        <dbReference type="ARBA" id="ARBA00022723"/>
    </source>
</evidence>
<dbReference type="PANTHER" id="PTHR35008">
    <property type="entry name" value="BLL4482 PROTEIN-RELATED"/>
    <property type="match status" value="1"/>
</dbReference>
<evidence type="ECO:0000256" key="6">
    <source>
        <dbReference type="ARBA" id="ARBA00022982"/>
    </source>
</evidence>
<dbReference type="Proteomes" id="UP000183371">
    <property type="component" value="Unassembled WGS sequence"/>
</dbReference>
<evidence type="ECO:0000313" key="12">
    <source>
        <dbReference type="Proteomes" id="UP000183371"/>
    </source>
</evidence>
<dbReference type="InterPro" id="IPR009056">
    <property type="entry name" value="Cyt_c-like_dom"/>
</dbReference>
<evidence type="ECO:0000259" key="10">
    <source>
        <dbReference type="PROSITE" id="PS51007"/>
    </source>
</evidence>
<dbReference type="Pfam" id="PF13442">
    <property type="entry name" value="Cytochrome_CBB3"/>
    <property type="match status" value="1"/>
</dbReference>
<keyword evidence="12" id="KW-1185">Reference proteome</keyword>
<keyword evidence="2" id="KW-0813">Transport</keyword>
<dbReference type="GO" id="GO:0020037">
    <property type="term" value="F:heme binding"/>
    <property type="evidence" value="ECO:0007669"/>
    <property type="project" value="InterPro"/>
</dbReference>
<sequence length="162" mass="18190">MMRSVKKSLLFGALLLIIATASVFYFYTDREMEEVLLQPQNLQLTSRGAGLYAENCAACHGGSLEGEPDWRSTSADGSLPAPPHDETGHTWHHTDDLLFRITKFGTAKAAGLEDLNSNMPAFEETLSDEDIITILSWIKSQWPEELQQRHDALNERTRSLQK</sequence>
<dbReference type="AlphaFoldDB" id="A0A1I6YKY8"/>
<dbReference type="RefSeq" id="WP_083416572.1">
    <property type="nucleotide sequence ID" value="NZ_FPBD01000001.1"/>
</dbReference>
<dbReference type="GO" id="GO:0009055">
    <property type="term" value="F:electron transfer activity"/>
    <property type="evidence" value="ECO:0007669"/>
    <property type="project" value="InterPro"/>
</dbReference>
<organism evidence="11 12">
    <name type="scientific">Pseudovibrio denitrificans</name>
    <dbReference type="NCBI Taxonomy" id="258256"/>
    <lineage>
        <taxon>Bacteria</taxon>
        <taxon>Pseudomonadati</taxon>
        <taxon>Pseudomonadota</taxon>
        <taxon>Alphaproteobacteria</taxon>
        <taxon>Hyphomicrobiales</taxon>
        <taxon>Stappiaceae</taxon>
        <taxon>Pseudovibrio</taxon>
    </lineage>
</organism>
<evidence type="ECO:0000256" key="9">
    <source>
        <dbReference type="SAM" id="MobiDB-lite"/>
    </source>
</evidence>
<gene>
    <name evidence="11" type="ORF">SAMN05444141_101949</name>
</gene>
<comment type="cofactor">
    <cofactor evidence="1">
        <name>heme c</name>
        <dbReference type="ChEBI" id="CHEBI:61717"/>
    </cofactor>
</comment>
<proteinExistence type="predicted"/>
<keyword evidence="4" id="KW-0679">Respiratory chain</keyword>
<evidence type="ECO:0000256" key="3">
    <source>
        <dbReference type="ARBA" id="ARBA00022617"/>
    </source>
</evidence>
<dbReference type="Gene3D" id="1.10.760.10">
    <property type="entry name" value="Cytochrome c-like domain"/>
    <property type="match status" value="1"/>
</dbReference>
<feature type="region of interest" description="Disordered" evidence="9">
    <location>
        <begin position="67"/>
        <end position="87"/>
    </location>
</feature>
<keyword evidence="5 8" id="KW-0479">Metal-binding</keyword>
<evidence type="ECO:0000256" key="2">
    <source>
        <dbReference type="ARBA" id="ARBA00022448"/>
    </source>
</evidence>
<dbReference type="GO" id="GO:0005506">
    <property type="term" value="F:iron ion binding"/>
    <property type="evidence" value="ECO:0007669"/>
    <property type="project" value="InterPro"/>
</dbReference>
<dbReference type="InterPro" id="IPR008168">
    <property type="entry name" value="Cyt_C_IC"/>
</dbReference>